<evidence type="ECO:0000256" key="1">
    <source>
        <dbReference type="SAM" id="MobiDB-lite"/>
    </source>
</evidence>
<accession>A0A9P7KGE4</accession>
<organism evidence="2 3">
    <name type="scientific">Asterophora parasitica</name>
    <dbReference type="NCBI Taxonomy" id="117018"/>
    <lineage>
        <taxon>Eukaryota</taxon>
        <taxon>Fungi</taxon>
        <taxon>Dikarya</taxon>
        <taxon>Basidiomycota</taxon>
        <taxon>Agaricomycotina</taxon>
        <taxon>Agaricomycetes</taxon>
        <taxon>Agaricomycetidae</taxon>
        <taxon>Agaricales</taxon>
        <taxon>Tricholomatineae</taxon>
        <taxon>Lyophyllaceae</taxon>
        <taxon>Asterophora</taxon>
    </lineage>
</organism>
<evidence type="ECO:0000313" key="2">
    <source>
        <dbReference type="EMBL" id="KAG5646756.1"/>
    </source>
</evidence>
<dbReference type="Proteomes" id="UP000775547">
    <property type="component" value="Unassembled WGS sequence"/>
</dbReference>
<comment type="caution">
    <text evidence="2">The sequence shown here is derived from an EMBL/GenBank/DDBJ whole genome shotgun (WGS) entry which is preliminary data.</text>
</comment>
<dbReference type="OrthoDB" id="3259897at2759"/>
<sequence>MCNLAKEIAADATISVSLLRQVTVTEQPSSLPTPPLTPSSSSEDSDGSRSKLFKRVARNGQSRIIRAANHKVLEENPDFRDKPLPRLPNQTVFMESTTLQNSICIGFPKRPRHQIGDARGHPTLESQAALPDGLHKANIMLQKELLPCVDWVGLSVKV</sequence>
<name>A0A9P7KGE4_9AGAR</name>
<protein>
    <submittedName>
        <fullName evidence="2">Uncharacterized protein</fullName>
    </submittedName>
</protein>
<dbReference type="EMBL" id="JABCKV010000017">
    <property type="protein sequence ID" value="KAG5646756.1"/>
    <property type="molecule type" value="Genomic_DNA"/>
</dbReference>
<feature type="region of interest" description="Disordered" evidence="1">
    <location>
        <begin position="25"/>
        <end position="52"/>
    </location>
</feature>
<proteinExistence type="predicted"/>
<reference evidence="2" key="2">
    <citation type="submission" date="2021-10" db="EMBL/GenBank/DDBJ databases">
        <title>Phylogenomics reveals ancestral predisposition of the termite-cultivated fungus Termitomyces towards a domesticated lifestyle.</title>
        <authorList>
            <person name="Auxier B."/>
            <person name="Grum-Grzhimaylo A."/>
            <person name="Cardenas M.E."/>
            <person name="Lodge J.D."/>
            <person name="Laessoe T."/>
            <person name="Pedersen O."/>
            <person name="Smith M.E."/>
            <person name="Kuyper T.W."/>
            <person name="Franco-Molano E.A."/>
            <person name="Baroni T.J."/>
            <person name="Aanen D.K."/>
        </authorList>
    </citation>
    <scope>NUCLEOTIDE SEQUENCE</scope>
    <source>
        <strain evidence="2">AP01</strain>
        <tissue evidence="2">Mycelium</tissue>
    </source>
</reference>
<gene>
    <name evidence="2" type="ORF">DXG03_002442</name>
</gene>
<reference evidence="2" key="1">
    <citation type="submission" date="2020-07" db="EMBL/GenBank/DDBJ databases">
        <authorList>
            <person name="Nieuwenhuis M."/>
            <person name="Van De Peppel L.J.J."/>
        </authorList>
    </citation>
    <scope>NUCLEOTIDE SEQUENCE</scope>
    <source>
        <strain evidence="2">AP01</strain>
        <tissue evidence="2">Mycelium</tissue>
    </source>
</reference>
<keyword evidence="3" id="KW-1185">Reference proteome</keyword>
<evidence type="ECO:0000313" key="3">
    <source>
        <dbReference type="Proteomes" id="UP000775547"/>
    </source>
</evidence>
<dbReference type="AlphaFoldDB" id="A0A9P7KGE4"/>